<evidence type="ECO:0000313" key="2">
    <source>
        <dbReference type="EMBL" id="KAE9409979.1"/>
    </source>
</evidence>
<dbReference type="EMBL" id="ML769386">
    <property type="protein sequence ID" value="KAE9409979.1"/>
    <property type="molecule type" value="Genomic_DNA"/>
</dbReference>
<feature type="domain" description="Aminoglycoside phosphotransferase" evidence="1">
    <location>
        <begin position="46"/>
        <end position="291"/>
    </location>
</feature>
<name>A0A6A4IHE6_9AGAR</name>
<dbReference type="PANTHER" id="PTHR21310">
    <property type="entry name" value="AMINOGLYCOSIDE PHOSPHOTRANSFERASE-RELATED-RELATED"/>
    <property type="match status" value="1"/>
</dbReference>
<dbReference type="Gene3D" id="3.30.200.20">
    <property type="entry name" value="Phosphorylase Kinase, domain 1"/>
    <property type="match status" value="1"/>
</dbReference>
<sequence>MIELWDDSESEEEYDSDEYAELHPNLHALSSVVSSALNQKLTKPWTRLTRGLSHEIWVSQTKSNMHLVARLSRTEEDPRKLLSEVSTMRYVKHHTTVPVPTVYLLEENQGNQVGMQYMVMERMPGIPLYKIWDELPIEHQLSLIGNIADILKQLAGLLFTSIGMLDTEFNVQAFYALPNISVKDQMTETRPELDAGLGPFSSTAEYLQAFVQRIRSHAESSAILQCLDDVDVIIQNYCAIRKDSFLCPPFRLIHGDFDGQNILITRSADEKRLPRITAIIDWENSYTGPLYFLYEYPIFIQDVSWSKEHYARNAILRRHFVEQLDAKDWFPRAKCSTLNSFHDAFMLGVELPSWEQLRSIIVGYITKEYKGTGKPYNGRLDWRPDSPVSAAATDLVVYTPTQHSPNLAYL</sequence>
<gene>
    <name evidence="2" type="ORF">BT96DRAFT_1077396</name>
</gene>
<evidence type="ECO:0000259" key="1">
    <source>
        <dbReference type="Pfam" id="PF01636"/>
    </source>
</evidence>
<keyword evidence="3" id="KW-1185">Reference proteome</keyword>
<dbReference type="InterPro" id="IPR051678">
    <property type="entry name" value="AGP_Transferase"/>
</dbReference>
<organism evidence="2 3">
    <name type="scientific">Gymnopus androsaceus JB14</name>
    <dbReference type="NCBI Taxonomy" id="1447944"/>
    <lineage>
        <taxon>Eukaryota</taxon>
        <taxon>Fungi</taxon>
        <taxon>Dikarya</taxon>
        <taxon>Basidiomycota</taxon>
        <taxon>Agaricomycotina</taxon>
        <taxon>Agaricomycetes</taxon>
        <taxon>Agaricomycetidae</taxon>
        <taxon>Agaricales</taxon>
        <taxon>Marasmiineae</taxon>
        <taxon>Omphalotaceae</taxon>
        <taxon>Gymnopus</taxon>
    </lineage>
</organism>
<dbReference type="InterPro" id="IPR002575">
    <property type="entry name" value="Aminoglycoside_PTrfase"/>
</dbReference>
<reference evidence="2" key="1">
    <citation type="journal article" date="2019" name="Environ. Microbiol.">
        <title>Fungal ecological strategies reflected in gene transcription - a case study of two litter decomposers.</title>
        <authorList>
            <person name="Barbi F."/>
            <person name="Kohler A."/>
            <person name="Barry K."/>
            <person name="Baskaran P."/>
            <person name="Daum C."/>
            <person name="Fauchery L."/>
            <person name="Ihrmark K."/>
            <person name="Kuo A."/>
            <person name="LaButti K."/>
            <person name="Lipzen A."/>
            <person name="Morin E."/>
            <person name="Grigoriev I.V."/>
            <person name="Henrissat B."/>
            <person name="Lindahl B."/>
            <person name="Martin F."/>
        </authorList>
    </citation>
    <scope>NUCLEOTIDE SEQUENCE</scope>
    <source>
        <strain evidence="2">JB14</strain>
    </source>
</reference>
<dbReference type="Proteomes" id="UP000799118">
    <property type="component" value="Unassembled WGS sequence"/>
</dbReference>
<dbReference type="Gene3D" id="3.90.1200.10">
    <property type="match status" value="1"/>
</dbReference>
<dbReference type="OrthoDB" id="10003767at2759"/>
<dbReference type="SUPFAM" id="SSF56112">
    <property type="entry name" value="Protein kinase-like (PK-like)"/>
    <property type="match status" value="1"/>
</dbReference>
<proteinExistence type="predicted"/>
<protein>
    <recommendedName>
        <fullName evidence="1">Aminoglycoside phosphotransferase domain-containing protein</fullName>
    </recommendedName>
</protein>
<evidence type="ECO:0000313" key="3">
    <source>
        <dbReference type="Proteomes" id="UP000799118"/>
    </source>
</evidence>
<accession>A0A6A4IHE6</accession>
<dbReference type="AlphaFoldDB" id="A0A6A4IHE6"/>
<dbReference type="PANTHER" id="PTHR21310:SF13">
    <property type="entry name" value="AMINOGLYCOSIDE PHOSPHOTRANSFERASE DOMAIN-CONTAINING PROTEIN"/>
    <property type="match status" value="1"/>
</dbReference>
<dbReference type="Pfam" id="PF01636">
    <property type="entry name" value="APH"/>
    <property type="match status" value="1"/>
</dbReference>
<dbReference type="InterPro" id="IPR011009">
    <property type="entry name" value="Kinase-like_dom_sf"/>
</dbReference>